<dbReference type="PANTHER" id="PTHR11058:SF9">
    <property type="entry name" value="NADH-UBIQUINONE OXIDOREDUCTASE CHAIN 3"/>
    <property type="match status" value="1"/>
</dbReference>
<dbReference type="PANTHER" id="PTHR11058">
    <property type="entry name" value="NADH-UBIQUINONE OXIDOREDUCTASE CHAIN 3"/>
    <property type="match status" value="1"/>
</dbReference>
<evidence type="ECO:0000313" key="10">
    <source>
        <dbReference type="EMBL" id="QPG86044.1"/>
    </source>
</evidence>
<dbReference type="AlphaFoldDB" id="A0A7U3SL74"/>
<accession>A0A7U3SL74</accession>
<dbReference type="GeneID" id="63655437"/>
<dbReference type="RefSeq" id="YP_010045998.1">
    <property type="nucleotide sequence ID" value="NC_054303.1"/>
</dbReference>
<keyword evidence="4 9" id="KW-0813">Transport</keyword>
<reference evidence="10" key="1">
    <citation type="submission" date="2020-09" db="EMBL/GenBank/DDBJ databases">
        <authorList>
            <person name="Ma X.X."/>
            <person name="Chang Q.C."/>
            <person name="Wang C.R."/>
        </authorList>
    </citation>
    <scope>NUCLEOTIDE SEQUENCE</scope>
</reference>
<evidence type="ECO:0000256" key="1">
    <source>
        <dbReference type="ARBA" id="ARBA00004370"/>
    </source>
</evidence>
<feature type="transmembrane region" description="Helical" evidence="9">
    <location>
        <begin position="56"/>
        <end position="75"/>
    </location>
</feature>
<dbReference type="Gene3D" id="1.20.58.1610">
    <property type="entry name" value="NADH:ubiquinone/plastoquinone oxidoreductase, chain 3"/>
    <property type="match status" value="1"/>
</dbReference>
<dbReference type="InterPro" id="IPR038430">
    <property type="entry name" value="NDAH_ubi_oxred_su3_sf"/>
</dbReference>
<comment type="function">
    <text evidence="9">Core subunit of the mitochondrial membrane respiratory chain NADH dehydrogenase (Complex I) which catalyzes electron transfer from NADH through the respiratory chain, using ubiquinone as an electron acceptor. Essential for the catalytic activity of complex I.</text>
</comment>
<keyword evidence="9" id="KW-1278">Translocase</keyword>
<keyword evidence="9" id="KW-0249">Electron transport</keyword>
<evidence type="ECO:0000256" key="6">
    <source>
        <dbReference type="ARBA" id="ARBA00022989"/>
    </source>
</evidence>
<gene>
    <name evidence="10" type="primary">ND3</name>
</gene>
<dbReference type="EMBL" id="MW044618">
    <property type="protein sequence ID" value="QPG86044.1"/>
    <property type="molecule type" value="Genomic_DNA"/>
</dbReference>
<name>A0A7U3SL74_9ACAR</name>
<evidence type="ECO:0000256" key="8">
    <source>
        <dbReference type="ARBA" id="ARBA00049551"/>
    </source>
</evidence>
<dbReference type="CTD" id="4537"/>
<keyword evidence="9" id="KW-0830">Ubiquinone</keyword>
<sequence length="110" mass="13210">MYILIFLIFFSFLLLVGSLIFNKKMNFNKEKYSTYECGFDIINIARTPFSLRFFKMSMMFVIFDIEIILITPLTFTFSNTNILLMMLIMMIIIILGFIFEWYQGSLEWIM</sequence>
<evidence type="ECO:0000256" key="2">
    <source>
        <dbReference type="ARBA" id="ARBA00008472"/>
    </source>
</evidence>
<comment type="catalytic activity">
    <reaction evidence="8 9">
        <text>a ubiquinone + NADH + 5 H(+)(in) = a ubiquinol + NAD(+) + 4 H(+)(out)</text>
        <dbReference type="Rhea" id="RHEA:29091"/>
        <dbReference type="Rhea" id="RHEA-COMP:9565"/>
        <dbReference type="Rhea" id="RHEA-COMP:9566"/>
        <dbReference type="ChEBI" id="CHEBI:15378"/>
        <dbReference type="ChEBI" id="CHEBI:16389"/>
        <dbReference type="ChEBI" id="CHEBI:17976"/>
        <dbReference type="ChEBI" id="CHEBI:57540"/>
        <dbReference type="ChEBI" id="CHEBI:57945"/>
        <dbReference type="EC" id="7.1.1.2"/>
    </reaction>
</comment>
<keyword evidence="9 10" id="KW-0496">Mitochondrion</keyword>
<keyword evidence="5 9" id="KW-0812">Transmembrane</keyword>
<comment type="subcellular location">
    <subcellularLocation>
        <location evidence="1">Membrane</location>
    </subcellularLocation>
    <subcellularLocation>
        <location evidence="9">Mitochondrion membrane</location>
        <topology evidence="9">Multi-pass membrane protein</topology>
    </subcellularLocation>
</comment>
<dbReference type="GO" id="GO:0030964">
    <property type="term" value="C:NADH dehydrogenase complex"/>
    <property type="evidence" value="ECO:0007669"/>
    <property type="project" value="TreeGrafter"/>
</dbReference>
<feature type="transmembrane region" description="Helical" evidence="9">
    <location>
        <begin position="82"/>
        <end position="102"/>
    </location>
</feature>
<keyword evidence="9" id="KW-0679">Respiratory chain</keyword>
<dbReference type="EC" id="7.1.1.2" evidence="9"/>
<dbReference type="GO" id="GO:0031966">
    <property type="term" value="C:mitochondrial membrane"/>
    <property type="evidence" value="ECO:0007669"/>
    <property type="project" value="UniProtKB-SubCell"/>
</dbReference>
<keyword evidence="7 9" id="KW-0472">Membrane</keyword>
<keyword evidence="9" id="KW-0520">NAD</keyword>
<evidence type="ECO:0000256" key="3">
    <source>
        <dbReference type="ARBA" id="ARBA00021007"/>
    </source>
</evidence>
<evidence type="ECO:0000256" key="7">
    <source>
        <dbReference type="ARBA" id="ARBA00023136"/>
    </source>
</evidence>
<geneLocation type="mitochondrion" evidence="10"/>
<organism evidence="10">
    <name type="scientific">Dermanyssus gallinae</name>
    <dbReference type="NCBI Taxonomy" id="34641"/>
    <lineage>
        <taxon>Eukaryota</taxon>
        <taxon>Metazoa</taxon>
        <taxon>Ecdysozoa</taxon>
        <taxon>Arthropoda</taxon>
        <taxon>Chelicerata</taxon>
        <taxon>Arachnida</taxon>
        <taxon>Acari</taxon>
        <taxon>Parasitiformes</taxon>
        <taxon>Mesostigmata</taxon>
        <taxon>Gamasina</taxon>
        <taxon>Dermanyssoidea</taxon>
        <taxon>Dermanyssidae</taxon>
        <taxon>Dermanyssus</taxon>
    </lineage>
</organism>
<evidence type="ECO:0000256" key="5">
    <source>
        <dbReference type="ARBA" id="ARBA00022692"/>
    </source>
</evidence>
<evidence type="ECO:0000256" key="4">
    <source>
        <dbReference type="ARBA" id="ARBA00022448"/>
    </source>
</evidence>
<protein>
    <recommendedName>
        <fullName evidence="3 9">NADH-ubiquinone oxidoreductase chain 3</fullName>
        <ecNumber evidence="9">7.1.1.2</ecNumber>
    </recommendedName>
</protein>
<dbReference type="GO" id="GO:0008137">
    <property type="term" value="F:NADH dehydrogenase (ubiquinone) activity"/>
    <property type="evidence" value="ECO:0007669"/>
    <property type="project" value="UniProtKB-UniRule"/>
</dbReference>
<dbReference type="InterPro" id="IPR000440">
    <property type="entry name" value="NADH_UbQ/plastoQ_OxRdtase_su3"/>
</dbReference>
<dbReference type="Pfam" id="PF00507">
    <property type="entry name" value="Oxidored_q4"/>
    <property type="match status" value="1"/>
</dbReference>
<evidence type="ECO:0000256" key="9">
    <source>
        <dbReference type="RuleBase" id="RU003640"/>
    </source>
</evidence>
<proteinExistence type="inferred from homology"/>
<keyword evidence="6 9" id="KW-1133">Transmembrane helix</keyword>
<comment type="similarity">
    <text evidence="2 9">Belongs to the complex I subunit 3 family.</text>
</comment>